<protein>
    <submittedName>
        <fullName evidence="2">DUF4185 domain-containing protein</fullName>
    </submittedName>
</protein>
<comment type="caution">
    <text evidence="2">The sequence shown here is derived from an EMBL/GenBank/DDBJ whole genome shotgun (WGS) entry which is preliminary data.</text>
</comment>
<gene>
    <name evidence="2" type="ORF">MUB52_19525</name>
</gene>
<name>A0ABT3BKJ5_9RHOB</name>
<evidence type="ECO:0000259" key="1">
    <source>
        <dbReference type="Pfam" id="PF13810"/>
    </source>
</evidence>
<dbReference type="EMBL" id="JALIEB010000017">
    <property type="protein sequence ID" value="MCV3273629.1"/>
    <property type="molecule type" value="Genomic_DNA"/>
</dbReference>
<dbReference type="InterPro" id="IPR025442">
    <property type="entry name" value="DUF4185"/>
</dbReference>
<dbReference type="SUPFAM" id="SSF50939">
    <property type="entry name" value="Sialidases"/>
    <property type="match status" value="1"/>
</dbReference>
<evidence type="ECO:0000313" key="2">
    <source>
        <dbReference type="EMBL" id="MCV3273629.1"/>
    </source>
</evidence>
<proteinExistence type="predicted"/>
<dbReference type="Pfam" id="PF13810">
    <property type="entry name" value="DUF4185"/>
    <property type="match status" value="1"/>
</dbReference>
<accession>A0ABT3BKJ5</accession>
<dbReference type="InterPro" id="IPR036278">
    <property type="entry name" value="Sialidase_sf"/>
</dbReference>
<reference evidence="2 3" key="1">
    <citation type="submission" date="2022-04" db="EMBL/GenBank/DDBJ databases">
        <title>Roseobacter sp. WL0113 is a bacterium isolated from neritic sediment.</title>
        <authorList>
            <person name="Wang L."/>
            <person name="He W."/>
            <person name="Zhang D.-F."/>
        </authorList>
    </citation>
    <scope>NUCLEOTIDE SEQUENCE [LARGE SCALE GENOMIC DNA]</scope>
    <source>
        <strain evidence="2 3">WL0113</strain>
    </source>
</reference>
<keyword evidence="3" id="KW-1185">Reference proteome</keyword>
<evidence type="ECO:0000313" key="3">
    <source>
        <dbReference type="Proteomes" id="UP001208690"/>
    </source>
</evidence>
<organism evidence="2 3">
    <name type="scientific">Roseobacter sinensis</name>
    <dbReference type="NCBI Taxonomy" id="2931391"/>
    <lineage>
        <taxon>Bacteria</taxon>
        <taxon>Pseudomonadati</taxon>
        <taxon>Pseudomonadota</taxon>
        <taxon>Alphaproteobacteria</taxon>
        <taxon>Rhodobacterales</taxon>
        <taxon>Roseobacteraceae</taxon>
        <taxon>Roseobacter</taxon>
    </lineage>
</organism>
<dbReference type="Proteomes" id="UP001208690">
    <property type="component" value="Unassembled WGS sequence"/>
</dbReference>
<feature type="domain" description="DUF4185" evidence="1">
    <location>
        <begin position="73"/>
        <end position="367"/>
    </location>
</feature>
<sequence>MYSGVSVALISAFFISGCGKLPMASAEVETLGEIPTMALSDTGQQDGMLELSTPHQLLVGNAEVVGQVTGPGSPNATDTRWNLYGTDLGHMFTHKDQLYMVFGDTYGPEGGDWRSNSIARIADPDPASGFAIAAMTESTTGASKEIIRSAKIPGIEWTVIPTYGISLGERMVLHYMSVRMWGADDRWFVRRSGLAYSDDDGQTWTRSDTATWPAGTGFEQVAYVAHEGMIYVFGIPQGRFGGVRLGRVTPQDMLNPRAYTYWDGQEWSADIRAATTVVPAPAGELSVAWSHAHQSWLMMYLEPVKRAVVLRSAPAMTGPWSTPQIVAHADDYPGLYAPYIVPTQDIGDAVYFTMSRWKPLYNVFLMKAGIEAPAVDLAAAEATGAPKPAVASDAASE</sequence>
<dbReference type="RefSeq" id="WP_263845850.1">
    <property type="nucleotide sequence ID" value="NZ_JALIEB010000017.1"/>
</dbReference>